<evidence type="ECO:0000313" key="5">
    <source>
        <dbReference type="Proteomes" id="UP001515480"/>
    </source>
</evidence>
<keyword evidence="2" id="KW-0472">Membrane</keyword>
<keyword evidence="2" id="KW-0812">Transmembrane</keyword>
<feature type="compositionally biased region" description="Gly residues" evidence="1">
    <location>
        <begin position="628"/>
        <end position="637"/>
    </location>
</feature>
<feature type="transmembrane region" description="Helical" evidence="2">
    <location>
        <begin position="983"/>
        <end position="1005"/>
    </location>
</feature>
<evidence type="ECO:0000256" key="1">
    <source>
        <dbReference type="SAM" id="MobiDB-lite"/>
    </source>
</evidence>
<comment type="caution">
    <text evidence="4">The sequence shown here is derived from an EMBL/GenBank/DDBJ whole genome shotgun (WGS) entry which is preliminary data.</text>
</comment>
<accession>A0AB34JK95</accession>
<keyword evidence="5" id="KW-1185">Reference proteome</keyword>
<feature type="compositionally biased region" description="Low complexity" evidence="1">
    <location>
        <begin position="618"/>
        <end position="627"/>
    </location>
</feature>
<dbReference type="SMART" id="SM01411">
    <property type="entry name" value="Ephrin_rec_like"/>
    <property type="match status" value="2"/>
</dbReference>
<dbReference type="Gene3D" id="2.10.50.10">
    <property type="entry name" value="Tumor Necrosis Factor Receptor, subunit A, domain 2"/>
    <property type="match status" value="1"/>
</dbReference>
<feature type="transmembrane region" description="Helical" evidence="2">
    <location>
        <begin position="1595"/>
        <end position="1617"/>
    </location>
</feature>
<dbReference type="InterPro" id="IPR009030">
    <property type="entry name" value="Growth_fac_rcpt_cys_sf"/>
</dbReference>
<feature type="region of interest" description="Disordered" evidence="1">
    <location>
        <begin position="1011"/>
        <end position="1032"/>
    </location>
</feature>
<sequence>MAEEPLCPIDSLTLCSTRTPGVCHITTDIMVRRSLAAPHCAWRGLPSERLEISPSVRIICFDPSAVGAAACSLSLHWDAGITVRAGALLHAGSLRLSTSGRLLVEAGAKLSADGMGRCGWSGSGGALDSSGAAHGGAGGDCFAVGERRSKAGVPYGDGTLPYDAADDLRPSFEVCQCASYGAGTSTSISVGGLNSCCGGGLVLINASAGLQLDGVISADAQAPCRDCHLNITSPPPPHALPCCDPRLLERVIAPCNGVGGAAGGTVQIHMGGSLPINGTGAVSARGGNGSVLSPAEAGTAVRQQSGGGGGRVFMSHCPTTLSVDVSGGLPSDVYQCNGGGSGTVFYEQCGSGGGAQLRMDNRQHARGVFSTVADGEPRRRIRELRLSNGATLRQLQGANVSAAARVLLSSNAAVELSCGQFLVAPVLQVLSSSAVRAISDSCPPSLRAALDLGAQAEPLTGLALELDTLSELVGLGSIWSRGTARIGGRVHSTTGIAIDAPQLDVRVLASISAPTIDVVSSEVQIDGKLQADMVVDMAGGACPSKVLRCDGTRLAAEDACSYPLQLRSRVLIMGTGGIVAASEVLLCTNRTQIFGMVTAKGLGFPANAGMHPGCYSDSSGAAPQSAASGGGHGGKGGDSARVHNLSGCAGGKAYGDRFAPGRLGSGGGGANGGAGGGVVHLEAREQLSVLDGGVITVDGSDALPEVGEIAGGGSGGGAGGSIWLRSPAFSFLGAGIYASGGSGGAPGGGGGGAGLIHVEPAADLASGWTLEPSATEVGEFFSSFGGFGGSDEDPSQKPGEAGDNTPLSGPNCTAGRTGVFCQPCAAGASKPAGGRQPCASCAPGKFSSAGARRCSTCPPGSYSGRGAASCAPCAPGTWGGAWGATACAACGAGRHAAAWGAVNCSACAAGMTAARGAANCSWCAVGYIARPNGTACAPCESKPRFSFYTGPRNTCDWACADERFRAADGACRLLIELLLPSEVGGGLVALLPLCLSLVLLLWIALSSRRSKRRHRPPPSTINGPATSEDTPADPFPAWGSSRLLPFERSSSAFGLMNSPKLESLQHALMWEKHKYRAKQHVARLYLSGHNSILHPWQLPPLPPELRRLIKEDAYYDFSENFSRAAEWSQWELIVHWLLSFFLPPTSIHFLSLRRWLHWQRVQRIVQALGHENSEALWRSVYTRVWEVHQLELTCCAQLQLGWVDVFANVGGLVATRTGASLLEARAPAPPPPNNSPCRPLAPPPSDPVQRPSTLREPSIGSQQEAVRLGGATLSVTPDGNGDARPAEGKDSASKLRSLPRRLFTGISSESQPREELPRLQPLSICHMASADWQGADSPADTPGAQREWLQTYFPNGQPAQGSSGTPQPCTTASRPSTALDERSAASCRNSSIIESGLDASPSRRQSERSASEHFSNHLLSRASSEPRIEHRLSLLGEGSYLCPYWIELSDFVVYDAITSAVDVGAAAVVAALNARLQRVRRKSRDWRQSLRALLDLIEAISRQLAEADPSSEDCSDARSLALVHMPAQGPHRRLALMIGQGDPMHWRLPIGCSLLRAADCETLTLPDFCSRPLFVEVALGFLFGSFPPIPMPTMAACALLSVLLSELVLSTLVLSSLCSLPNQMGGCLATALVFPLAGILSPVISLILLAHTAHVLRGVARGQEAALCRASSGYACRLLRLGAVWNVVSLPNAIVAQIAFVMTPPFVEEYNANKYVWMLPLVLLCTKLLGAQAIKVVIASIGVSPSVWAILESVDGHGRAILANNRRTRAQSRLARLNSLARRSE</sequence>
<dbReference type="PANTHER" id="PTHR31513:SF2">
    <property type="entry name" value="MRAZ"/>
    <property type="match status" value="1"/>
</dbReference>
<feature type="domain" description="Tyrosine-protein kinase ephrin type A/B receptor-like" evidence="3">
    <location>
        <begin position="860"/>
        <end position="907"/>
    </location>
</feature>
<feature type="transmembrane region" description="Helical" evidence="2">
    <location>
        <begin position="1715"/>
        <end position="1738"/>
    </location>
</feature>
<dbReference type="InterPro" id="IPR011641">
    <property type="entry name" value="Tyr-kin_ephrin_A/B_rcpt-like"/>
</dbReference>
<dbReference type="EMBL" id="JBGBPQ010000008">
    <property type="protein sequence ID" value="KAL1521122.1"/>
    <property type="molecule type" value="Genomic_DNA"/>
</dbReference>
<gene>
    <name evidence="4" type="ORF">AB1Y20_022676</name>
</gene>
<feature type="compositionally biased region" description="Polar residues" evidence="1">
    <location>
        <begin position="1353"/>
        <end position="1376"/>
    </location>
</feature>
<feature type="compositionally biased region" description="Polar residues" evidence="1">
    <location>
        <begin position="1020"/>
        <end position="1029"/>
    </location>
</feature>
<protein>
    <recommendedName>
        <fullName evidence="3">Tyrosine-protein kinase ephrin type A/B receptor-like domain-containing protein</fullName>
    </recommendedName>
</protein>
<dbReference type="SUPFAM" id="SSF57184">
    <property type="entry name" value="Growth factor receptor domain"/>
    <property type="match status" value="1"/>
</dbReference>
<reference evidence="4 5" key="1">
    <citation type="journal article" date="2024" name="Science">
        <title>Giant polyketide synthase enzymes in the biosynthesis of giant marine polyether toxins.</title>
        <authorList>
            <person name="Fallon T.R."/>
            <person name="Shende V.V."/>
            <person name="Wierzbicki I.H."/>
            <person name="Pendleton A.L."/>
            <person name="Watervoot N.F."/>
            <person name="Auber R.P."/>
            <person name="Gonzalez D.J."/>
            <person name="Wisecaver J.H."/>
            <person name="Moore B.S."/>
        </authorList>
    </citation>
    <scope>NUCLEOTIDE SEQUENCE [LARGE SCALE GENOMIC DNA]</scope>
    <source>
        <strain evidence="4 5">12B1</strain>
    </source>
</reference>
<evidence type="ECO:0000259" key="3">
    <source>
        <dbReference type="Pfam" id="PF07699"/>
    </source>
</evidence>
<feature type="region of interest" description="Disordered" evidence="1">
    <location>
        <begin position="617"/>
        <end position="638"/>
    </location>
</feature>
<feature type="region of interest" description="Disordered" evidence="1">
    <location>
        <begin position="1353"/>
        <end position="1418"/>
    </location>
</feature>
<proteinExistence type="predicted"/>
<feature type="transmembrane region" description="Helical" evidence="2">
    <location>
        <begin position="1629"/>
        <end position="1651"/>
    </location>
</feature>
<feature type="compositionally biased region" description="Basic and acidic residues" evidence="1">
    <location>
        <begin position="1404"/>
        <end position="1415"/>
    </location>
</feature>
<keyword evidence="2" id="KW-1133">Transmembrane helix</keyword>
<organism evidence="4 5">
    <name type="scientific">Prymnesium parvum</name>
    <name type="common">Toxic golden alga</name>
    <dbReference type="NCBI Taxonomy" id="97485"/>
    <lineage>
        <taxon>Eukaryota</taxon>
        <taxon>Haptista</taxon>
        <taxon>Haptophyta</taxon>
        <taxon>Prymnesiophyceae</taxon>
        <taxon>Prymnesiales</taxon>
        <taxon>Prymnesiaceae</taxon>
        <taxon>Prymnesium</taxon>
    </lineage>
</organism>
<feature type="compositionally biased region" description="Pro residues" evidence="1">
    <location>
        <begin position="1227"/>
        <end position="1246"/>
    </location>
</feature>
<evidence type="ECO:0000313" key="4">
    <source>
        <dbReference type="EMBL" id="KAL1521122.1"/>
    </source>
</evidence>
<dbReference type="Pfam" id="PF07699">
    <property type="entry name" value="Ephrin_rec_like"/>
    <property type="match status" value="1"/>
</dbReference>
<feature type="region of interest" description="Disordered" evidence="1">
    <location>
        <begin position="1223"/>
        <end position="1319"/>
    </location>
</feature>
<feature type="compositionally biased region" description="Basic and acidic residues" evidence="1">
    <location>
        <begin position="1284"/>
        <end position="1293"/>
    </location>
</feature>
<dbReference type="Proteomes" id="UP001515480">
    <property type="component" value="Unassembled WGS sequence"/>
</dbReference>
<feature type="transmembrane region" description="Helical" evidence="2">
    <location>
        <begin position="1683"/>
        <end position="1703"/>
    </location>
</feature>
<name>A0AB34JK95_PRYPA</name>
<feature type="region of interest" description="Disordered" evidence="1">
    <location>
        <begin position="782"/>
        <end position="808"/>
    </location>
</feature>
<dbReference type="PANTHER" id="PTHR31513">
    <property type="entry name" value="EPHRIN TYPE-B RECEPTOR"/>
    <property type="match status" value="1"/>
</dbReference>
<evidence type="ECO:0000256" key="2">
    <source>
        <dbReference type="SAM" id="Phobius"/>
    </source>
</evidence>